<reference evidence="2" key="1">
    <citation type="journal article" date="2023" name="Nat. Commun.">
        <title>Diploid and tetraploid genomes of Acorus and the evolution of monocots.</title>
        <authorList>
            <person name="Ma L."/>
            <person name="Liu K.W."/>
            <person name="Li Z."/>
            <person name="Hsiao Y.Y."/>
            <person name="Qi Y."/>
            <person name="Fu T."/>
            <person name="Tang G.D."/>
            <person name="Zhang D."/>
            <person name="Sun W.H."/>
            <person name="Liu D.K."/>
            <person name="Li Y."/>
            <person name="Chen G.Z."/>
            <person name="Liu X.D."/>
            <person name="Liao X.Y."/>
            <person name="Jiang Y.T."/>
            <person name="Yu X."/>
            <person name="Hao Y."/>
            <person name="Huang J."/>
            <person name="Zhao X.W."/>
            <person name="Ke S."/>
            <person name="Chen Y.Y."/>
            <person name="Wu W.L."/>
            <person name="Hsu J.L."/>
            <person name="Lin Y.F."/>
            <person name="Huang M.D."/>
            <person name="Li C.Y."/>
            <person name="Huang L."/>
            <person name="Wang Z.W."/>
            <person name="Zhao X."/>
            <person name="Zhong W.Y."/>
            <person name="Peng D.H."/>
            <person name="Ahmad S."/>
            <person name="Lan S."/>
            <person name="Zhang J.S."/>
            <person name="Tsai W.C."/>
            <person name="Van de Peer Y."/>
            <person name="Liu Z.J."/>
        </authorList>
    </citation>
    <scope>NUCLEOTIDE SEQUENCE</scope>
    <source>
        <strain evidence="2">CP</strain>
    </source>
</reference>
<keyword evidence="3" id="KW-1185">Reference proteome</keyword>
<protein>
    <submittedName>
        <fullName evidence="2">Uncharacterized protein</fullName>
    </submittedName>
</protein>
<name>A0AAV9C3Z3_ACOCL</name>
<gene>
    <name evidence="2" type="ORF">QJS10_CPB21g00728</name>
</gene>
<accession>A0AAV9C3Z3</accession>
<evidence type="ECO:0000313" key="3">
    <source>
        <dbReference type="Proteomes" id="UP001180020"/>
    </source>
</evidence>
<organism evidence="2 3">
    <name type="scientific">Acorus calamus</name>
    <name type="common">Sweet flag</name>
    <dbReference type="NCBI Taxonomy" id="4465"/>
    <lineage>
        <taxon>Eukaryota</taxon>
        <taxon>Viridiplantae</taxon>
        <taxon>Streptophyta</taxon>
        <taxon>Embryophyta</taxon>
        <taxon>Tracheophyta</taxon>
        <taxon>Spermatophyta</taxon>
        <taxon>Magnoliopsida</taxon>
        <taxon>Liliopsida</taxon>
        <taxon>Acoraceae</taxon>
        <taxon>Acorus</taxon>
    </lineage>
</organism>
<evidence type="ECO:0000313" key="2">
    <source>
        <dbReference type="EMBL" id="KAK1283386.1"/>
    </source>
</evidence>
<proteinExistence type="predicted"/>
<dbReference type="AlphaFoldDB" id="A0AAV9C3Z3"/>
<dbReference type="Proteomes" id="UP001180020">
    <property type="component" value="Unassembled WGS sequence"/>
</dbReference>
<feature type="compositionally biased region" description="Polar residues" evidence="1">
    <location>
        <begin position="267"/>
        <end position="280"/>
    </location>
</feature>
<feature type="compositionally biased region" description="Polar residues" evidence="1">
    <location>
        <begin position="310"/>
        <end position="319"/>
    </location>
</feature>
<feature type="compositionally biased region" description="Polar residues" evidence="1">
    <location>
        <begin position="194"/>
        <end position="208"/>
    </location>
</feature>
<feature type="compositionally biased region" description="Basic and acidic residues" evidence="1">
    <location>
        <begin position="210"/>
        <end position="222"/>
    </location>
</feature>
<reference evidence="2" key="2">
    <citation type="submission" date="2023-06" db="EMBL/GenBank/DDBJ databases">
        <authorList>
            <person name="Ma L."/>
            <person name="Liu K.-W."/>
            <person name="Li Z."/>
            <person name="Hsiao Y.-Y."/>
            <person name="Qi Y."/>
            <person name="Fu T."/>
            <person name="Tang G."/>
            <person name="Zhang D."/>
            <person name="Sun W.-H."/>
            <person name="Liu D.-K."/>
            <person name="Li Y."/>
            <person name="Chen G.-Z."/>
            <person name="Liu X.-D."/>
            <person name="Liao X.-Y."/>
            <person name="Jiang Y.-T."/>
            <person name="Yu X."/>
            <person name="Hao Y."/>
            <person name="Huang J."/>
            <person name="Zhao X.-W."/>
            <person name="Ke S."/>
            <person name="Chen Y.-Y."/>
            <person name="Wu W.-L."/>
            <person name="Hsu J.-L."/>
            <person name="Lin Y.-F."/>
            <person name="Huang M.-D."/>
            <person name="Li C.-Y."/>
            <person name="Huang L."/>
            <person name="Wang Z.-W."/>
            <person name="Zhao X."/>
            <person name="Zhong W.-Y."/>
            <person name="Peng D.-H."/>
            <person name="Ahmad S."/>
            <person name="Lan S."/>
            <person name="Zhang J.-S."/>
            <person name="Tsai W.-C."/>
            <person name="Van De Peer Y."/>
            <person name="Liu Z.-J."/>
        </authorList>
    </citation>
    <scope>NUCLEOTIDE SEQUENCE</scope>
    <source>
        <strain evidence="2">CP</strain>
        <tissue evidence="2">Leaves</tissue>
    </source>
</reference>
<feature type="region of interest" description="Disordered" evidence="1">
    <location>
        <begin position="194"/>
        <end position="319"/>
    </location>
</feature>
<sequence length="319" mass="34502">MRAVAGAFKALGTVLSSVGKYIPGRDRWKNIGRFGPDKVSNLPRPDHHDSPKIVFLKETQSPSQSKDEHQGGASNAENARQGWYSLSCGLVASAGQYLYSLGINSARSMVSTWRTMYKSGQVIFWRVINAVRADMTNPKGWVRSGLRVTDAVAPELLGRRYGAYRLTKKVVNAALKELKDREWMVKENDQDIQIKSTNTSINSSQNHGSMGEERQGSADREGLQAPENCSGDAAGGTKEQTSSADLANDNGLVGRNVKENDKDIRIESTNTSINSGQNHGSMGEERQGSADGEVLQAPEHCSGDAAGATKEQTSSDLGK</sequence>
<dbReference type="EMBL" id="JAUJYO010000021">
    <property type="protein sequence ID" value="KAK1283386.1"/>
    <property type="molecule type" value="Genomic_DNA"/>
</dbReference>
<evidence type="ECO:0000256" key="1">
    <source>
        <dbReference type="SAM" id="MobiDB-lite"/>
    </source>
</evidence>
<feature type="compositionally biased region" description="Basic and acidic residues" evidence="1">
    <location>
        <begin position="256"/>
        <end position="266"/>
    </location>
</feature>
<comment type="caution">
    <text evidence="2">The sequence shown here is derived from an EMBL/GenBank/DDBJ whole genome shotgun (WGS) entry which is preliminary data.</text>
</comment>